<name>A0A2Z6RUH5_9GLOM</name>
<dbReference type="STRING" id="94130.A0A2Z6RUH5"/>
<keyword evidence="1" id="KW-0812">Transmembrane</keyword>
<dbReference type="PANTHER" id="PTHR44873:SF1">
    <property type="entry name" value="DNAJ HOMOLOG SUBFAMILY C MEMBER 30, MITOCHONDRIAL"/>
    <property type="match status" value="1"/>
</dbReference>
<reference evidence="3 5" key="1">
    <citation type="submission" date="2017-11" db="EMBL/GenBank/DDBJ databases">
        <title>The genome of Rhizophagus clarus HR1 reveals common genetic basis of auxotrophy among arbuscular mycorrhizal fungi.</title>
        <authorList>
            <person name="Kobayashi Y."/>
        </authorList>
    </citation>
    <scope>NUCLEOTIDE SEQUENCE [LARGE SCALE GENOMIC DNA]</scope>
    <source>
        <strain evidence="3 5">HR1</strain>
    </source>
</reference>
<dbReference type="AlphaFoldDB" id="A0A2Z6RUH5"/>
<feature type="domain" description="J" evidence="2">
    <location>
        <begin position="42"/>
        <end position="107"/>
    </location>
</feature>
<dbReference type="InterPro" id="IPR001623">
    <property type="entry name" value="DnaJ_domain"/>
</dbReference>
<dbReference type="PROSITE" id="PS50076">
    <property type="entry name" value="DNAJ_2"/>
    <property type="match status" value="1"/>
</dbReference>
<dbReference type="EMBL" id="BEXD01003948">
    <property type="protein sequence ID" value="GBC04473.1"/>
    <property type="molecule type" value="Genomic_DNA"/>
</dbReference>
<dbReference type="Pfam" id="PF00226">
    <property type="entry name" value="DnaJ"/>
    <property type="match status" value="1"/>
</dbReference>
<reference evidence="4" key="2">
    <citation type="submission" date="2019-10" db="EMBL/GenBank/DDBJ databases">
        <title>Conservation and host-specific expression of non-tandemly repeated heterogenous ribosome RNA gene in arbuscular mycorrhizal fungi.</title>
        <authorList>
            <person name="Maeda T."/>
            <person name="Kobayashi Y."/>
            <person name="Nakagawa T."/>
            <person name="Ezawa T."/>
            <person name="Yamaguchi K."/>
            <person name="Bino T."/>
            <person name="Nishimoto Y."/>
            <person name="Shigenobu S."/>
            <person name="Kawaguchi M."/>
        </authorList>
    </citation>
    <scope>NUCLEOTIDE SEQUENCE</scope>
    <source>
        <strain evidence="4">HR1</strain>
    </source>
</reference>
<dbReference type="PRINTS" id="PR00625">
    <property type="entry name" value="JDOMAIN"/>
</dbReference>
<dbReference type="SMART" id="SM00271">
    <property type="entry name" value="DnaJ"/>
    <property type="match status" value="1"/>
</dbReference>
<sequence>MKKVFGRSKLFCNCSPSSHSFSLNSFCIQRRFFSPSFIISSHHYDVLGVPPDADHKLIKSQFYKLSKKYHPDANISDKTATSKFIRINEAYSILSKEQSRREYDQSIRHQLNNRPSKSHNSYRSRVRYHGNNAGVYSGTTGRSKSGFNFHNKQRGEFNFQEHFQRHYGEELRRAKSEVHKEREKNMRDSLGYKQSQNMIRLGLVIFATIILGTGGQVFTQEFPREVKKKDSLNN</sequence>
<accession>A0A2Z6RUH5</accession>
<dbReference type="EMBL" id="BLAL01000338">
    <property type="protein sequence ID" value="GET04205.1"/>
    <property type="molecule type" value="Genomic_DNA"/>
</dbReference>
<dbReference type="Proteomes" id="UP000615446">
    <property type="component" value="Unassembled WGS sequence"/>
</dbReference>
<organism evidence="3 5">
    <name type="scientific">Rhizophagus clarus</name>
    <dbReference type="NCBI Taxonomy" id="94130"/>
    <lineage>
        <taxon>Eukaryota</taxon>
        <taxon>Fungi</taxon>
        <taxon>Fungi incertae sedis</taxon>
        <taxon>Mucoromycota</taxon>
        <taxon>Glomeromycotina</taxon>
        <taxon>Glomeromycetes</taxon>
        <taxon>Glomerales</taxon>
        <taxon>Glomeraceae</taxon>
        <taxon>Rhizophagus</taxon>
    </lineage>
</organism>
<feature type="transmembrane region" description="Helical" evidence="1">
    <location>
        <begin position="198"/>
        <end position="218"/>
    </location>
</feature>
<keyword evidence="1" id="KW-1133">Transmembrane helix</keyword>
<evidence type="ECO:0000256" key="1">
    <source>
        <dbReference type="SAM" id="Phobius"/>
    </source>
</evidence>
<dbReference type="SUPFAM" id="SSF46565">
    <property type="entry name" value="Chaperone J-domain"/>
    <property type="match status" value="1"/>
</dbReference>
<dbReference type="InterPro" id="IPR036869">
    <property type="entry name" value="J_dom_sf"/>
</dbReference>
<gene>
    <name evidence="4" type="ORF">RCL2_003051200</name>
    <name evidence="3" type="ORF">RclHR1_00570029</name>
</gene>
<evidence type="ECO:0000313" key="3">
    <source>
        <dbReference type="EMBL" id="GBC04473.1"/>
    </source>
</evidence>
<dbReference type="Proteomes" id="UP000247702">
    <property type="component" value="Unassembled WGS sequence"/>
</dbReference>
<dbReference type="PANTHER" id="PTHR44873">
    <property type="entry name" value="DNAJ HOMOLOG SUBFAMILY C MEMBER 30, MITOCHONDRIAL"/>
    <property type="match status" value="1"/>
</dbReference>
<protein>
    <submittedName>
        <fullName evidence="4">DnaJ homolog subfamily C member 30</fullName>
    </submittedName>
</protein>
<proteinExistence type="predicted"/>
<keyword evidence="5" id="KW-1185">Reference proteome</keyword>
<dbReference type="Gene3D" id="1.10.287.110">
    <property type="entry name" value="DnaJ domain"/>
    <property type="match status" value="1"/>
</dbReference>
<evidence type="ECO:0000313" key="5">
    <source>
        <dbReference type="Proteomes" id="UP000247702"/>
    </source>
</evidence>
<dbReference type="CDD" id="cd06257">
    <property type="entry name" value="DnaJ"/>
    <property type="match status" value="1"/>
</dbReference>
<dbReference type="InterPro" id="IPR053025">
    <property type="entry name" value="Mito_ATP_Synthase-Asso"/>
</dbReference>
<comment type="caution">
    <text evidence="3">The sequence shown here is derived from an EMBL/GenBank/DDBJ whole genome shotgun (WGS) entry which is preliminary data.</text>
</comment>
<evidence type="ECO:0000259" key="2">
    <source>
        <dbReference type="PROSITE" id="PS50076"/>
    </source>
</evidence>
<evidence type="ECO:0000313" key="4">
    <source>
        <dbReference type="EMBL" id="GET04205.1"/>
    </source>
</evidence>
<dbReference type="OrthoDB" id="445556at2759"/>
<keyword evidence="1" id="KW-0472">Membrane</keyword>